<evidence type="ECO:0000313" key="4">
    <source>
        <dbReference type="Proteomes" id="UP001385951"/>
    </source>
</evidence>
<dbReference type="InterPro" id="IPR045339">
    <property type="entry name" value="DUF6534"/>
</dbReference>
<keyword evidence="1" id="KW-1133">Transmembrane helix</keyword>
<keyword evidence="1" id="KW-0472">Membrane</keyword>
<protein>
    <recommendedName>
        <fullName evidence="2">DUF6534 domain-containing protein</fullName>
    </recommendedName>
</protein>
<evidence type="ECO:0000259" key="2">
    <source>
        <dbReference type="Pfam" id="PF20152"/>
    </source>
</evidence>
<feature type="domain" description="DUF6534" evidence="2">
    <location>
        <begin position="169"/>
        <end position="255"/>
    </location>
</feature>
<feature type="transmembrane region" description="Helical" evidence="1">
    <location>
        <begin position="159"/>
        <end position="184"/>
    </location>
</feature>
<proteinExistence type="predicted"/>
<name>A0AAW0GJ94_9APHY</name>
<sequence length="323" mass="34934">MAAIPTASGLLGGFVIEACLALLLYGIATAQAYVYMLNSRDDPRLLRWVVAAVWLLETLHSALIMHMVYEYTITDFGKLALVGEIVWSVGLTVLVGMMIVGLSQGFYVRRIWILSSHNIALTAFTALLLIARICFGVATAALTYSLGAWAVFREKKGPLFTLSCGLGLSAAVDALIAGIIIFYLQKGQTGFKSTDNIIRSLMAYAVNSGAITMVVSIVIVLTFVFLKNSLVFAGFVTLAGKLYSNSFLGTLNARSYLRGKSQGSGYQSAELSNMGPGRSKHPQVHVSRPNHIEIYKETTKVFDGSSFAPVDEESSSTKNLYPS</sequence>
<reference evidence="3 4" key="1">
    <citation type="submission" date="2022-09" db="EMBL/GenBank/DDBJ databases">
        <authorList>
            <person name="Palmer J.M."/>
        </authorList>
    </citation>
    <scope>NUCLEOTIDE SEQUENCE [LARGE SCALE GENOMIC DNA]</scope>
    <source>
        <strain evidence="3 4">DSM 7382</strain>
    </source>
</reference>
<keyword evidence="1" id="KW-0812">Transmembrane</keyword>
<feature type="transmembrane region" description="Helical" evidence="1">
    <location>
        <begin position="45"/>
        <end position="65"/>
    </location>
</feature>
<feature type="transmembrane region" description="Helical" evidence="1">
    <location>
        <begin position="204"/>
        <end position="226"/>
    </location>
</feature>
<organism evidence="3 4">
    <name type="scientific">Cerrena zonata</name>
    <dbReference type="NCBI Taxonomy" id="2478898"/>
    <lineage>
        <taxon>Eukaryota</taxon>
        <taxon>Fungi</taxon>
        <taxon>Dikarya</taxon>
        <taxon>Basidiomycota</taxon>
        <taxon>Agaricomycotina</taxon>
        <taxon>Agaricomycetes</taxon>
        <taxon>Polyporales</taxon>
        <taxon>Cerrenaceae</taxon>
        <taxon>Cerrena</taxon>
    </lineage>
</organism>
<feature type="transmembrane region" description="Helical" evidence="1">
    <location>
        <begin position="232"/>
        <end position="251"/>
    </location>
</feature>
<dbReference type="PANTHER" id="PTHR40465">
    <property type="entry name" value="CHROMOSOME 1, WHOLE GENOME SHOTGUN SEQUENCE"/>
    <property type="match status" value="1"/>
</dbReference>
<gene>
    <name evidence="3" type="ORF">QCA50_007786</name>
</gene>
<dbReference type="EMBL" id="JASBNA010000009">
    <property type="protein sequence ID" value="KAK7689095.1"/>
    <property type="molecule type" value="Genomic_DNA"/>
</dbReference>
<evidence type="ECO:0000256" key="1">
    <source>
        <dbReference type="SAM" id="Phobius"/>
    </source>
</evidence>
<evidence type="ECO:0000313" key="3">
    <source>
        <dbReference type="EMBL" id="KAK7689095.1"/>
    </source>
</evidence>
<comment type="caution">
    <text evidence="3">The sequence shown here is derived from an EMBL/GenBank/DDBJ whole genome shotgun (WGS) entry which is preliminary data.</text>
</comment>
<dbReference type="Pfam" id="PF20152">
    <property type="entry name" value="DUF6534"/>
    <property type="match status" value="1"/>
</dbReference>
<feature type="transmembrane region" description="Helical" evidence="1">
    <location>
        <begin position="12"/>
        <end position="33"/>
    </location>
</feature>
<dbReference type="PANTHER" id="PTHR40465:SF1">
    <property type="entry name" value="DUF6534 DOMAIN-CONTAINING PROTEIN"/>
    <property type="match status" value="1"/>
</dbReference>
<keyword evidence="4" id="KW-1185">Reference proteome</keyword>
<dbReference type="Proteomes" id="UP001385951">
    <property type="component" value="Unassembled WGS sequence"/>
</dbReference>
<feature type="transmembrane region" description="Helical" evidence="1">
    <location>
        <begin position="119"/>
        <end position="147"/>
    </location>
</feature>
<dbReference type="AlphaFoldDB" id="A0AAW0GJ94"/>
<feature type="transmembrane region" description="Helical" evidence="1">
    <location>
        <begin position="85"/>
        <end position="107"/>
    </location>
</feature>
<accession>A0AAW0GJ94</accession>